<organism evidence="1 2">
    <name type="scientific">Dreissena polymorpha</name>
    <name type="common">Zebra mussel</name>
    <name type="synonym">Mytilus polymorpha</name>
    <dbReference type="NCBI Taxonomy" id="45954"/>
    <lineage>
        <taxon>Eukaryota</taxon>
        <taxon>Metazoa</taxon>
        <taxon>Spiralia</taxon>
        <taxon>Lophotrochozoa</taxon>
        <taxon>Mollusca</taxon>
        <taxon>Bivalvia</taxon>
        <taxon>Autobranchia</taxon>
        <taxon>Heteroconchia</taxon>
        <taxon>Euheterodonta</taxon>
        <taxon>Imparidentia</taxon>
        <taxon>Neoheterodontei</taxon>
        <taxon>Myida</taxon>
        <taxon>Dreissenoidea</taxon>
        <taxon>Dreissenidae</taxon>
        <taxon>Dreissena</taxon>
    </lineage>
</organism>
<keyword evidence="2" id="KW-1185">Reference proteome</keyword>
<gene>
    <name evidence="1" type="ORF">DPMN_153813</name>
</gene>
<accession>A0A9D4FJ98</accession>
<name>A0A9D4FJ98_DREPO</name>
<dbReference type="EMBL" id="JAIWYP010000007">
    <property type="protein sequence ID" value="KAH3800184.1"/>
    <property type="molecule type" value="Genomic_DNA"/>
</dbReference>
<dbReference type="AlphaFoldDB" id="A0A9D4FJ98"/>
<evidence type="ECO:0000313" key="2">
    <source>
        <dbReference type="Proteomes" id="UP000828390"/>
    </source>
</evidence>
<sequence length="89" mass="10211">MGHKEETVAIRHKNMTAFLLFSHGSHVQDWPIRPEPLSDSRYDKRTLNAVLPTTKRPQALDFDEEDYYAREALRLSGGPAAYSHLCAER</sequence>
<protein>
    <submittedName>
        <fullName evidence="1">Uncharacterized protein</fullName>
    </submittedName>
</protein>
<reference evidence="1" key="2">
    <citation type="submission" date="2020-11" db="EMBL/GenBank/DDBJ databases">
        <authorList>
            <person name="McCartney M.A."/>
            <person name="Auch B."/>
            <person name="Kono T."/>
            <person name="Mallez S."/>
            <person name="Becker A."/>
            <person name="Gohl D.M."/>
            <person name="Silverstein K.A.T."/>
            <person name="Koren S."/>
            <person name="Bechman K.B."/>
            <person name="Herman A."/>
            <person name="Abrahante J.E."/>
            <person name="Garbe J."/>
        </authorList>
    </citation>
    <scope>NUCLEOTIDE SEQUENCE</scope>
    <source>
        <strain evidence="1">Duluth1</strain>
        <tissue evidence="1">Whole animal</tissue>
    </source>
</reference>
<comment type="caution">
    <text evidence="1">The sequence shown here is derived from an EMBL/GenBank/DDBJ whole genome shotgun (WGS) entry which is preliminary data.</text>
</comment>
<reference evidence="1" key="1">
    <citation type="journal article" date="2019" name="bioRxiv">
        <title>The Genome of the Zebra Mussel, Dreissena polymorpha: A Resource for Invasive Species Research.</title>
        <authorList>
            <person name="McCartney M.A."/>
            <person name="Auch B."/>
            <person name="Kono T."/>
            <person name="Mallez S."/>
            <person name="Zhang Y."/>
            <person name="Obille A."/>
            <person name="Becker A."/>
            <person name="Abrahante J.E."/>
            <person name="Garbe J."/>
            <person name="Badalamenti J.P."/>
            <person name="Herman A."/>
            <person name="Mangelson H."/>
            <person name="Liachko I."/>
            <person name="Sullivan S."/>
            <person name="Sone E.D."/>
            <person name="Koren S."/>
            <person name="Silverstein K.A.T."/>
            <person name="Beckman K.B."/>
            <person name="Gohl D.M."/>
        </authorList>
    </citation>
    <scope>NUCLEOTIDE SEQUENCE</scope>
    <source>
        <strain evidence="1">Duluth1</strain>
        <tissue evidence="1">Whole animal</tissue>
    </source>
</reference>
<evidence type="ECO:0000313" key="1">
    <source>
        <dbReference type="EMBL" id="KAH3800184.1"/>
    </source>
</evidence>
<dbReference type="Proteomes" id="UP000828390">
    <property type="component" value="Unassembled WGS sequence"/>
</dbReference>
<proteinExistence type="predicted"/>